<sequence>MALPLGKLTILVGAGLIGSALAKEGGMSSVSDFVSGAFKIVVKQIRHNDTASTPSSGKSRTDSVLLAQVNGLREELQLLASRPVTIITSSGSGGSRYGVVIVVIVVGYGYVWWKGWRLPDMMFATKRSLSDACSTVSKQLEKATRKHLSSRIDRVDCSIDECAELSAATRGEVSELKGEMKVVGVDVRAVHQTVQNLETKIKRIDGKQDMTSDGVKKLLKAVMSMENSRAPEQIEASPSRFLRPALELPQMTPSSRTGSLPPISIVELPSSPPASNESLKDKRPLETAASTSGLKDLYRISDVVETFNSPRVSNGGPVTEDTGNGNSSSSLFGRKLPGLFTRTRSALQSFK</sequence>
<dbReference type="AlphaFoldDB" id="A0AA88UU92"/>
<dbReference type="PANTHER" id="PTHR47289">
    <property type="entry name" value="TRANSCRIPTION FACTOR, PUTATIVE (DUF1664)-RELATED"/>
    <property type="match status" value="1"/>
</dbReference>
<proteinExistence type="predicted"/>
<dbReference type="InterPro" id="IPR012458">
    <property type="entry name" value="DUF1664"/>
</dbReference>
<feature type="domain" description="DUF1664" evidence="3">
    <location>
        <begin position="95"/>
        <end position="208"/>
    </location>
</feature>
<organism evidence="4 5">
    <name type="scientific">Escallonia rubra</name>
    <dbReference type="NCBI Taxonomy" id="112253"/>
    <lineage>
        <taxon>Eukaryota</taxon>
        <taxon>Viridiplantae</taxon>
        <taxon>Streptophyta</taxon>
        <taxon>Embryophyta</taxon>
        <taxon>Tracheophyta</taxon>
        <taxon>Spermatophyta</taxon>
        <taxon>Magnoliopsida</taxon>
        <taxon>eudicotyledons</taxon>
        <taxon>Gunneridae</taxon>
        <taxon>Pentapetalae</taxon>
        <taxon>asterids</taxon>
        <taxon>campanulids</taxon>
        <taxon>Escalloniales</taxon>
        <taxon>Escalloniaceae</taxon>
        <taxon>Escallonia</taxon>
    </lineage>
</organism>
<reference evidence="4" key="1">
    <citation type="submission" date="2022-12" db="EMBL/GenBank/DDBJ databases">
        <title>Draft genome assemblies for two species of Escallonia (Escalloniales).</title>
        <authorList>
            <person name="Chanderbali A."/>
            <person name="Dervinis C."/>
            <person name="Anghel I."/>
            <person name="Soltis D."/>
            <person name="Soltis P."/>
            <person name="Zapata F."/>
        </authorList>
    </citation>
    <scope>NUCLEOTIDE SEQUENCE</scope>
    <source>
        <strain evidence="4">UCBG92.1500</strain>
        <tissue evidence="4">Leaf</tissue>
    </source>
</reference>
<accession>A0AA88UU92</accession>
<feature type="compositionally biased region" description="Polar residues" evidence="1">
    <location>
        <begin position="321"/>
        <end position="331"/>
    </location>
</feature>
<dbReference type="PANTHER" id="PTHR47289:SF2">
    <property type="entry name" value="TRANSCRIPTION FACTOR, PUTATIVE (DUF1664)-RELATED"/>
    <property type="match status" value="1"/>
</dbReference>
<dbReference type="Pfam" id="PF07889">
    <property type="entry name" value="DUF1664"/>
    <property type="match status" value="1"/>
</dbReference>
<evidence type="ECO:0000313" key="4">
    <source>
        <dbReference type="EMBL" id="KAK2993568.1"/>
    </source>
</evidence>
<feature type="region of interest" description="Disordered" evidence="1">
    <location>
        <begin position="250"/>
        <end position="290"/>
    </location>
</feature>
<keyword evidence="2" id="KW-0732">Signal</keyword>
<feature type="signal peptide" evidence="2">
    <location>
        <begin position="1"/>
        <end position="22"/>
    </location>
</feature>
<evidence type="ECO:0000256" key="1">
    <source>
        <dbReference type="SAM" id="MobiDB-lite"/>
    </source>
</evidence>
<name>A0AA88UU92_9ASTE</name>
<evidence type="ECO:0000259" key="3">
    <source>
        <dbReference type="Pfam" id="PF07889"/>
    </source>
</evidence>
<dbReference type="EMBL" id="JAVXUO010000300">
    <property type="protein sequence ID" value="KAK2993568.1"/>
    <property type="molecule type" value="Genomic_DNA"/>
</dbReference>
<dbReference type="Proteomes" id="UP001187471">
    <property type="component" value="Unassembled WGS sequence"/>
</dbReference>
<protein>
    <recommendedName>
        <fullName evidence="3">DUF1664 domain-containing protein</fullName>
    </recommendedName>
</protein>
<comment type="caution">
    <text evidence="4">The sequence shown here is derived from an EMBL/GenBank/DDBJ whole genome shotgun (WGS) entry which is preliminary data.</text>
</comment>
<evidence type="ECO:0000313" key="5">
    <source>
        <dbReference type="Proteomes" id="UP001187471"/>
    </source>
</evidence>
<feature type="region of interest" description="Disordered" evidence="1">
    <location>
        <begin position="308"/>
        <end position="335"/>
    </location>
</feature>
<evidence type="ECO:0000256" key="2">
    <source>
        <dbReference type="SAM" id="SignalP"/>
    </source>
</evidence>
<feature type="chain" id="PRO_5041697367" description="DUF1664 domain-containing protein" evidence="2">
    <location>
        <begin position="23"/>
        <end position="351"/>
    </location>
</feature>
<gene>
    <name evidence="4" type="ORF">RJ640_030875</name>
</gene>
<keyword evidence="5" id="KW-1185">Reference proteome</keyword>